<dbReference type="InterPro" id="IPR027417">
    <property type="entry name" value="P-loop_NTPase"/>
</dbReference>
<evidence type="ECO:0000256" key="2">
    <source>
        <dbReference type="ARBA" id="ARBA00022741"/>
    </source>
</evidence>
<dbReference type="Gene3D" id="3.40.50.300">
    <property type="entry name" value="P-loop containing nucleotide triphosphate hydrolases"/>
    <property type="match status" value="1"/>
</dbReference>
<dbReference type="GO" id="GO:0016887">
    <property type="term" value="F:ATP hydrolysis activity"/>
    <property type="evidence" value="ECO:0007669"/>
    <property type="project" value="InterPro"/>
</dbReference>
<evidence type="ECO:0000256" key="3">
    <source>
        <dbReference type="ARBA" id="ARBA00022840"/>
    </source>
</evidence>
<dbReference type="PANTHER" id="PTHR24220:SF685">
    <property type="entry name" value="ABC TRANSPORTER RELATED"/>
    <property type="match status" value="1"/>
</dbReference>
<name>A0A2T3WB81_9DEIO</name>
<accession>A0A2T3WB81</accession>
<sequence>MTVHPSAHPLTLRVQDLARVYPSGDGQVQALAPLTHTFAPGLTAVVGPSGSGKSTLLNLLAGFDTPTTGQVTVGGTTLTTLSEAARADFRLAHYGFVFQNHNLVGILSAQENVEFPLALAGRPPRERRERARELLALVGLERRAGHLPGQLSGGEAQRVAIARALVGNPEVLLADEPTGNLDTRTGERVLELLRGAAQAGRTVVLITHDRDIAAQADHHLNVRDGVVTPG</sequence>
<dbReference type="InterPro" id="IPR003439">
    <property type="entry name" value="ABC_transporter-like_ATP-bd"/>
</dbReference>
<dbReference type="InterPro" id="IPR017911">
    <property type="entry name" value="MacB-like_ATP-bd"/>
</dbReference>
<dbReference type="Pfam" id="PF00005">
    <property type="entry name" value="ABC_tran"/>
    <property type="match status" value="1"/>
</dbReference>
<dbReference type="GO" id="GO:0098796">
    <property type="term" value="C:membrane protein complex"/>
    <property type="evidence" value="ECO:0007669"/>
    <property type="project" value="UniProtKB-ARBA"/>
</dbReference>
<dbReference type="PROSITE" id="PS50893">
    <property type="entry name" value="ABC_TRANSPORTER_2"/>
    <property type="match status" value="1"/>
</dbReference>
<evidence type="ECO:0000313" key="6">
    <source>
        <dbReference type="Proteomes" id="UP000240317"/>
    </source>
</evidence>
<dbReference type="SMART" id="SM00382">
    <property type="entry name" value="AAA"/>
    <property type="match status" value="1"/>
</dbReference>
<dbReference type="GO" id="GO:0022857">
    <property type="term" value="F:transmembrane transporter activity"/>
    <property type="evidence" value="ECO:0007669"/>
    <property type="project" value="TreeGrafter"/>
</dbReference>
<comment type="caution">
    <text evidence="5">The sequence shown here is derived from an EMBL/GenBank/DDBJ whole genome shotgun (WGS) entry which is preliminary data.</text>
</comment>
<dbReference type="GO" id="GO:0005524">
    <property type="term" value="F:ATP binding"/>
    <property type="evidence" value="ECO:0007669"/>
    <property type="project" value="UniProtKB-KW"/>
</dbReference>
<proteinExistence type="predicted"/>
<dbReference type="OrthoDB" id="9802264at2"/>
<organism evidence="5 6">
    <name type="scientific">Deinococcus arcticus</name>
    <dbReference type="NCBI Taxonomy" id="2136176"/>
    <lineage>
        <taxon>Bacteria</taxon>
        <taxon>Thermotogati</taxon>
        <taxon>Deinococcota</taxon>
        <taxon>Deinococci</taxon>
        <taxon>Deinococcales</taxon>
        <taxon>Deinococcaceae</taxon>
        <taxon>Deinococcus</taxon>
    </lineage>
</organism>
<dbReference type="SUPFAM" id="SSF52540">
    <property type="entry name" value="P-loop containing nucleoside triphosphate hydrolases"/>
    <property type="match status" value="1"/>
</dbReference>
<dbReference type="EMBL" id="PYSV01000003">
    <property type="protein sequence ID" value="PTA69168.1"/>
    <property type="molecule type" value="Genomic_DNA"/>
</dbReference>
<dbReference type="PROSITE" id="PS00211">
    <property type="entry name" value="ABC_TRANSPORTER_1"/>
    <property type="match status" value="1"/>
</dbReference>
<dbReference type="PANTHER" id="PTHR24220">
    <property type="entry name" value="IMPORT ATP-BINDING PROTEIN"/>
    <property type="match status" value="1"/>
</dbReference>
<dbReference type="InterPro" id="IPR015854">
    <property type="entry name" value="ABC_transpr_LolD-like"/>
</dbReference>
<dbReference type="CDD" id="cd03255">
    <property type="entry name" value="ABC_MJ0796_LolCDE_FtsE"/>
    <property type="match status" value="1"/>
</dbReference>
<protein>
    <submittedName>
        <fullName evidence="5">ABC transporter</fullName>
    </submittedName>
</protein>
<dbReference type="InterPro" id="IPR017871">
    <property type="entry name" value="ABC_transporter-like_CS"/>
</dbReference>
<dbReference type="AlphaFoldDB" id="A0A2T3WB81"/>
<dbReference type="Proteomes" id="UP000240317">
    <property type="component" value="Unassembled WGS sequence"/>
</dbReference>
<keyword evidence="6" id="KW-1185">Reference proteome</keyword>
<evidence type="ECO:0000313" key="5">
    <source>
        <dbReference type="EMBL" id="PTA69168.1"/>
    </source>
</evidence>
<dbReference type="FunFam" id="3.40.50.300:FF:000032">
    <property type="entry name" value="Export ABC transporter ATP-binding protein"/>
    <property type="match status" value="1"/>
</dbReference>
<keyword evidence="3" id="KW-0067">ATP-binding</keyword>
<keyword evidence="1" id="KW-0813">Transport</keyword>
<evidence type="ECO:0000259" key="4">
    <source>
        <dbReference type="PROSITE" id="PS50893"/>
    </source>
</evidence>
<dbReference type="RefSeq" id="WP_107137026.1">
    <property type="nucleotide sequence ID" value="NZ_PYSV01000003.1"/>
</dbReference>
<gene>
    <name evidence="5" type="ORF">C8263_04285</name>
</gene>
<keyword evidence="2" id="KW-0547">Nucleotide-binding</keyword>
<feature type="domain" description="ABC transporter" evidence="4">
    <location>
        <begin position="12"/>
        <end position="230"/>
    </location>
</feature>
<evidence type="ECO:0000256" key="1">
    <source>
        <dbReference type="ARBA" id="ARBA00022448"/>
    </source>
</evidence>
<reference evidence="5 6" key="1">
    <citation type="submission" date="2018-03" db="EMBL/GenBank/DDBJ databases">
        <title>Draft genome of Deinococcus sp. OD32.</title>
        <authorList>
            <person name="Wang X.-P."/>
            <person name="Du Z.-J."/>
        </authorList>
    </citation>
    <scope>NUCLEOTIDE SEQUENCE [LARGE SCALE GENOMIC DNA]</scope>
    <source>
        <strain evidence="5 6">OD32</strain>
    </source>
</reference>
<dbReference type="InterPro" id="IPR003593">
    <property type="entry name" value="AAA+_ATPase"/>
</dbReference>
<dbReference type="GO" id="GO:0005886">
    <property type="term" value="C:plasma membrane"/>
    <property type="evidence" value="ECO:0007669"/>
    <property type="project" value="TreeGrafter"/>
</dbReference>